<reference evidence="3 4" key="1">
    <citation type="submission" date="2016-07" db="EMBL/GenBank/DDBJ databases">
        <title>Genome and transcriptome analysis of iron-reducing fermentative bacteria Anoxybacter fermentans.</title>
        <authorList>
            <person name="Zeng X."/>
            <person name="Shao Z."/>
        </authorList>
    </citation>
    <scope>NUCLEOTIDE SEQUENCE [LARGE SCALE GENOMIC DNA]</scope>
    <source>
        <strain evidence="3 4">DY22613</strain>
    </source>
</reference>
<feature type="domain" description="Pyrrolo-quinoline quinone repeat" evidence="2">
    <location>
        <begin position="177"/>
        <end position="302"/>
    </location>
</feature>
<dbReference type="InterPro" id="IPR015943">
    <property type="entry name" value="WD40/YVTN_repeat-like_dom_sf"/>
</dbReference>
<protein>
    <recommendedName>
        <fullName evidence="2">Pyrrolo-quinoline quinone repeat domain-containing protein</fullName>
    </recommendedName>
</protein>
<sequence length="467" mass="52781">MIKKCKISLLITLVLVFIFTIFTFIVFSAEKVKTIRVEATGQAPLQSDRGLTKEMALKDAFRNALEQALGIRITAATVMENLTITSDLVISQTFGHLLSYEIINEWESEDKFFITISAEVSSDASWWAEFEGTMDVIRLHLKDPLLQESYTIPDQIQLGALYSDPLIVIPVKGKDYYILAIHAESNQIVWKKKLPDKLTTPLVTDGKWLIAITTNQVICINLQYGWIKWRHSLKEPVYQTPAISNETIYITTQKGSLLALDLKKGKLLWQNRTLSSFLTAPKVAGDYLYFADGDGYIHAFDLSIQSRLFKKLISPKLKVAPTPTRILTYLSWSDQYDRIAAINSVDGTIIWDFKGQPSSTNTLVLSPYLAQDKILSVFINSKESIIYLLDAKTGYQYWKQKLSVPVTEIAGVGNGLIILNTWRGIRILDLEHGSLLWSSKGSGLKTQLLASEDRLYYLHGQTLDIYH</sequence>
<dbReference type="Pfam" id="PF13360">
    <property type="entry name" value="PQQ_2"/>
    <property type="match status" value="2"/>
</dbReference>
<keyword evidence="4" id="KW-1185">Reference proteome</keyword>
<dbReference type="AlphaFoldDB" id="A0A3S9T079"/>
<dbReference type="InterPro" id="IPR038180">
    <property type="entry name" value="FlgT_N_sf"/>
</dbReference>
<proteinExistence type="predicted"/>
<keyword evidence="1" id="KW-0472">Membrane</keyword>
<evidence type="ECO:0000313" key="4">
    <source>
        <dbReference type="Proteomes" id="UP000267250"/>
    </source>
</evidence>
<organism evidence="3 4">
    <name type="scientific">Anoxybacter fermentans</name>
    <dbReference type="NCBI Taxonomy" id="1323375"/>
    <lineage>
        <taxon>Bacteria</taxon>
        <taxon>Bacillati</taxon>
        <taxon>Bacillota</taxon>
        <taxon>Clostridia</taxon>
        <taxon>Halanaerobiales</taxon>
        <taxon>Anoxybacter</taxon>
    </lineage>
</organism>
<dbReference type="SMART" id="SM00564">
    <property type="entry name" value="PQQ"/>
    <property type="match status" value="5"/>
</dbReference>
<dbReference type="InterPro" id="IPR011047">
    <property type="entry name" value="Quinoprotein_ADH-like_sf"/>
</dbReference>
<gene>
    <name evidence="3" type="ORF">BBF96_11220</name>
</gene>
<evidence type="ECO:0000256" key="1">
    <source>
        <dbReference type="SAM" id="Phobius"/>
    </source>
</evidence>
<keyword evidence="1" id="KW-0812">Transmembrane</keyword>
<dbReference type="InterPro" id="IPR018391">
    <property type="entry name" value="PQQ_b-propeller_rpt"/>
</dbReference>
<dbReference type="Gene3D" id="3.30.1660.40">
    <property type="entry name" value="FlgT, N-terminal domain"/>
    <property type="match status" value="1"/>
</dbReference>
<evidence type="ECO:0000313" key="3">
    <source>
        <dbReference type="EMBL" id="AZR73910.1"/>
    </source>
</evidence>
<dbReference type="SUPFAM" id="SSF50998">
    <property type="entry name" value="Quinoprotein alcohol dehydrogenase-like"/>
    <property type="match status" value="1"/>
</dbReference>
<evidence type="ECO:0000259" key="2">
    <source>
        <dbReference type="Pfam" id="PF13360"/>
    </source>
</evidence>
<dbReference type="PANTHER" id="PTHR34512">
    <property type="entry name" value="CELL SURFACE PROTEIN"/>
    <property type="match status" value="1"/>
</dbReference>
<keyword evidence="1" id="KW-1133">Transmembrane helix</keyword>
<dbReference type="Gene3D" id="2.130.10.10">
    <property type="entry name" value="YVTN repeat-like/Quinoprotein amine dehydrogenase"/>
    <property type="match status" value="1"/>
</dbReference>
<dbReference type="InterPro" id="IPR002372">
    <property type="entry name" value="PQQ_rpt_dom"/>
</dbReference>
<dbReference type="Proteomes" id="UP000267250">
    <property type="component" value="Chromosome"/>
</dbReference>
<dbReference type="EMBL" id="CP016379">
    <property type="protein sequence ID" value="AZR73910.1"/>
    <property type="molecule type" value="Genomic_DNA"/>
</dbReference>
<name>A0A3S9T079_9FIRM</name>
<dbReference type="RefSeq" id="WP_127017260.1">
    <property type="nucleotide sequence ID" value="NZ_CP016379.1"/>
</dbReference>
<dbReference type="OrthoDB" id="105314at2"/>
<dbReference type="KEGG" id="aft:BBF96_11220"/>
<accession>A0A3S9T079</accession>
<feature type="domain" description="Pyrrolo-quinoline quinone repeat" evidence="2">
    <location>
        <begin position="338"/>
        <end position="449"/>
    </location>
</feature>
<dbReference type="PANTHER" id="PTHR34512:SF30">
    <property type="entry name" value="OUTER MEMBRANE PROTEIN ASSEMBLY FACTOR BAMB"/>
    <property type="match status" value="1"/>
</dbReference>
<feature type="transmembrane region" description="Helical" evidence="1">
    <location>
        <begin position="7"/>
        <end position="27"/>
    </location>
</feature>